<gene>
    <name evidence="2" type="ORF">Sradi_2014700</name>
</gene>
<comment type="caution">
    <text evidence="2">The sequence shown here is derived from an EMBL/GenBank/DDBJ whole genome shotgun (WGS) entry which is preliminary data.</text>
</comment>
<dbReference type="AlphaFoldDB" id="A0AAW2TGH0"/>
<dbReference type="EMBL" id="JACGWJ010000008">
    <property type="protein sequence ID" value="KAL0403739.1"/>
    <property type="molecule type" value="Genomic_DNA"/>
</dbReference>
<feature type="region of interest" description="Disordered" evidence="1">
    <location>
        <begin position="28"/>
        <end position="51"/>
    </location>
</feature>
<reference evidence="2" key="2">
    <citation type="journal article" date="2024" name="Plant">
        <title>Genomic evolution and insights into agronomic trait innovations of Sesamum species.</title>
        <authorList>
            <person name="Miao H."/>
            <person name="Wang L."/>
            <person name="Qu L."/>
            <person name="Liu H."/>
            <person name="Sun Y."/>
            <person name="Le M."/>
            <person name="Wang Q."/>
            <person name="Wei S."/>
            <person name="Zheng Y."/>
            <person name="Lin W."/>
            <person name="Duan Y."/>
            <person name="Cao H."/>
            <person name="Xiong S."/>
            <person name="Wang X."/>
            <person name="Wei L."/>
            <person name="Li C."/>
            <person name="Ma Q."/>
            <person name="Ju M."/>
            <person name="Zhao R."/>
            <person name="Li G."/>
            <person name="Mu C."/>
            <person name="Tian Q."/>
            <person name="Mei H."/>
            <person name="Zhang T."/>
            <person name="Gao T."/>
            <person name="Zhang H."/>
        </authorList>
    </citation>
    <scope>NUCLEOTIDE SEQUENCE</scope>
    <source>
        <strain evidence="2">G02</strain>
    </source>
</reference>
<reference evidence="2" key="1">
    <citation type="submission" date="2020-06" db="EMBL/GenBank/DDBJ databases">
        <authorList>
            <person name="Li T."/>
            <person name="Hu X."/>
            <person name="Zhang T."/>
            <person name="Song X."/>
            <person name="Zhang H."/>
            <person name="Dai N."/>
            <person name="Sheng W."/>
            <person name="Hou X."/>
            <person name="Wei L."/>
        </authorList>
    </citation>
    <scope>NUCLEOTIDE SEQUENCE</scope>
    <source>
        <strain evidence="2">G02</strain>
        <tissue evidence="2">Leaf</tissue>
    </source>
</reference>
<accession>A0AAW2TGH0</accession>
<proteinExistence type="predicted"/>
<sequence length="51" mass="5843">MQLANDHHKGAARIHLIDAHYKKCRVLRNPSKEADPPNVYTVQDQKAPRLP</sequence>
<name>A0AAW2TGH0_SESRA</name>
<evidence type="ECO:0000313" key="2">
    <source>
        <dbReference type="EMBL" id="KAL0403739.1"/>
    </source>
</evidence>
<protein>
    <submittedName>
        <fullName evidence="2">Uncharacterized protein</fullName>
    </submittedName>
</protein>
<evidence type="ECO:0000256" key="1">
    <source>
        <dbReference type="SAM" id="MobiDB-lite"/>
    </source>
</evidence>
<organism evidence="2">
    <name type="scientific">Sesamum radiatum</name>
    <name type="common">Black benniseed</name>
    <dbReference type="NCBI Taxonomy" id="300843"/>
    <lineage>
        <taxon>Eukaryota</taxon>
        <taxon>Viridiplantae</taxon>
        <taxon>Streptophyta</taxon>
        <taxon>Embryophyta</taxon>
        <taxon>Tracheophyta</taxon>
        <taxon>Spermatophyta</taxon>
        <taxon>Magnoliopsida</taxon>
        <taxon>eudicotyledons</taxon>
        <taxon>Gunneridae</taxon>
        <taxon>Pentapetalae</taxon>
        <taxon>asterids</taxon>
        <taxon>lamiids</taxon>
        <taxon>Lamiales</taxon>
        <taxon>Pedaliaceae</taxon>
        <taxon>Sesamum</taxon>
    </lineage>
</organism>